<evidence type="ECO:0000313" key="1">
    <source>
        <dbReference type="EMBL" id="MFD2562127.1"/>
    </source>
</evidence>
<protein>
    <recommendedName>
        <fullName evidence="3">STAS/SEC14 domain-containing protein</fullName>
    </recommendedName>
</protein>
<evidence type="ECO:0008006" key="3">
    <source>
        <dbReference type="Google" id="ProtNLM"/>
    </source>
</evidence>
<comment type="caution">
    <text evidence="1">The sequence shown here is derived from an EMBL/GenBank/DDBJ whole genome shotgun (WGS) entry which is preliminary data.</text>
</comment>
<sequence>MQYLKDSTYYKDAIQELNYPFGDFYLFDGFVIGEIKEDMVITWDDHAKKLVEDLTYFYDHNGENVVYITNRVHSYAVKPSDWIKFYKSDYKMKGYGIVSYTRKGLLNSLIEKLFIKSNFKSFESLEEAIHWAKSLATSSVAK</sequence>
<name>A0ABW5LCG7_9FLAO</name>
<gene>
    <name evidence="1" type="ORF">ACFSR1_05560</name>
</gene>
<evidence type="ECO:0000313" key="2">
    <source>
        <dbReference type="Proteomes" id="UP001597319"/>
    </source>
</evidence>
<dbReference type="Proteomes" id="UP001597319">
    <property type="component" value="Unassembled WGS sequence"/>
</dbReference>
<accession>A0ABW5LCG7</accession>
<dbReference type="EMBL" id="JBHULE010000008">
    <property type="protein sequence ID" value="MFD2562127.1"/>
    <property type="molecule type" value="Genomic_DNA"/>
</dbReference>
<reference evidence="2" key="1">
    <citation type="journal article" date="2019" name="Int. J. Syst. Evol. Microbiol.">
        <title>The Global Catalogue of Microorganisms (GCM) 10K type strain sequencing project: providing services to taxonomists for standard genome sequencing and annotation.</title>
        <authorList>
            <consortium name="The Broad Institute Genomics Platform"/>
            <consortium name="The Broad Institute Genome Sequencing Center for Infectious Disease"/>
            <person name="Wu L."/>
            <person name="Ma J."/>
        </authorList>
    </citation>
    <scope>NUCLEOTIDE SEQUENCE [LARGE SCALE GENOMIC DNA]</scope>
    <source>
        <strain evidence="2">KCTC 52274</strain>
    </source>
</reference>
<organism evidence="1 2">
    <name type="scientific">Aquimarina rubra</name>
    <dbReference type="NCBI Taxonomy" id="1920033"/>
    <lineage>
        <taxon>Bacteria</taxon>
        <taxon>Pseudomonadati</taxon>
        <taxon>Bacteroidota</taxon>
        <taxon>Flavobacteriia</taxon>
        <taxon>Flavobacteriales</taxon>
        <taxon>Flavobacteriaceae</taxon>
        <taxon>Aquimarina</taxon>
    </lineage>
</organism>
<proteinExistence type="predicted"/>
<keyword evidence="2" id="KW-1185">Reference proteome</keyword>
<dbReference type="RefSeq" id="WP_378290447.1">
    <property type="nucleotide sequence ID" value="NZ_JBHULE010000008.1"/>
</dbReference>